<keyword evidence="3" id="KW-1185">Reference proteome</keyword>
<dbReference type="AlphaFoldDB" id="A0AA86S348"/>
<evidence type="ECO:0000313" key="2">
    <source>
        <dbReference type="EMBL" id="CAJ1932779.1"/>
    </source>
</evidence>
<evidence type="ECO:0000256" key="1">
    <source>
        <dbReference type="SAM" id="MobiDB-lite"/>
    </source>
</evidence>
<feature type="compositionally biased region" description="Polar residues" evidence="1">
    <location>
        <begin position="36"/>
        <end position="52"/>
    </location>
</feature>
<feature type="compositionally biased region" description="Basic and acidic residues" evidence="1">
    <location>
        <begin position="53"/>
        <end position="62"/>
    </location>
</feature>
<protein>
    <submittedName>
        <fullName evidence="2">Uncharacterized protein</fullName>
    </submittedName>
</protein>
<gene>
    <name evidence="2" type="ORF">AYBTSS11_LOCUS5988</name>
</gene>
<dbReference type="EMBL" id="OY731399">
    <property type="protein sequence ID" value="CAJ1932779.1"/>
    <property type="molecule type" value="Genomic_DNA"/>
</dbReference>
<evidence type="ECO:0000313" key="3">
    <source>
        <dbReference type="Proteomes" id="UP001189624"/>
    </source>
</evidence>
<feature type="region of interest" description="Disordered" evidence="1">
    <location>
        <begin position="36"/>
        <end position="62"/>
    </location>
</feature>
<accession>A0AA86S348</accession>
<dbReference type="Gramene" id="rna-AYBTSS11_LOCUS5988">
    <property type="protein sequence ID" value="CAJ1932779.1"/>
    <property type="gene ID" value="gene-AYBTSS11_LOCUS5988"/>
</dbReference>
<sequence>MAKISQTKHSSTKWPLAHTNIRGYIGIIGYELADSQPGNRISVNHSVKSRQTSPRDTDSDSK</sequence>
<name>A0AA86S348_9FABA</name>
<dbReference type="Proteomes" id="UP001189624">
    <property type="component" value="Chromosome 2"/>
</dbReference>
<proteinExistence type="predicted"/>
<organism evidence="2 3">
    <name type="scientific">Sphenostylis stenocarpa</name>
    <dbReference type="NCBI Taxonomy" id="92480"/>
    <lineage>
        <taxon>Eukaryota</taxon>
        <taxon>Viridiplantae</taxon>
        <taxon>Streptophyta</taxon>
        <taxon>Embryophyta</taxon>
        <taxon>Tracheophyta</taxon>
        <taxon>Spermatophyta</taxon>
        <taxon>Magnoliopsida</taxon>
        <taxon>eudicotyledons</taxon>
        <taxon>Gunneridae</taxon>
        <taxon>Pentapetalae</taxon>
        <taxon>rosids</taxon>
        <taxon>fabids</taxon>
        <taxon>Fabales</taxon>
        <taxon>Fabaceae</taxon>
        <taxon>Papilionoideae</taxon>
        <taxon>50 kb inversion clade</taxon>
        <taxon>NPAAA clade</taxon>
        <taxon>indigoferoid/millettioid clade</taxon>
        <taxon>Phaseoleae</taxon>
        <taxon>Sphenostylis</taxon>
    </lineage>
</organism>
<reference evidence="2" key="1">
    <citation type="submission" date="2023-10" db="EMBL/GenBank/DDBJ databases">
        <authorList>
            <person name="Domelevo Entfellner J.-B."/>
        </authorList>
    </citation>
    <scope>NUCLEOTIDE SEQUENCE</scope>
</reference>